<evidence type="ECO:0000256" key="1">
    <source>
        <dbReference type="ARBA" id="ARBA00004123"/>
    </source>
</evidence>
<gene>
    <name evidence="9" type="ORF">K2173_005275</name>
</gene>
<evidence type="ECO:0000313" key="9">
    <source>
        <dbReference type="EMBL" id="KAJ8769672.1"/>
    </source>
</evidence>
<keyword evidence="2" id="KW-0328">Glycosyltransferase</keyword>
<evidence type="ECO:0000259" key="8">
    <source>
        <dbReference type="PROSITE" id="PS51060"/>
    </source>
</evidence>
<evidence type="ECO:0000256" key="5">
    <source>
        <dbReference type="ARBA" id="ARBA00023027"/>
    </source>
</evidence>
<feature type="domain" description="PARP alpha-helical" evidence="8">
    <location>
        <begin position="1"/>
        <end position="114"/>
    </location>
</feature>
<dbReference type="GO" id="GO:0005730">
    <property type="term" value="C:nucleolus"/>
    <property type="evidence" value="ECO:0007669"/>
    <property type="project" value="TreeGrafter"/>
</dbReference>
<dbReference type="PROSITE" id="PS51059">
    <property type="entry name" value="PARP_CATALYTIC"/>
    <property type="match status" value="1"/>
</dbReference>
<evidence type="ECO:0000256" key="4">
    <source>
        <dbReference type="ARBA" id="ARBA00022695"/>
    </source>
</evidence>
<name>A0AAV8TRQ7_9ROSI</name>
<protein>
    <submittedName>
        <fullName evidence="9">Uncharacterized protein</fullName>
    </submittedName>
</protein>
<dbReference type="InterPro" id="IPR012317">
    <property type="entry name" value="Poly(ADP-ribose)pol_cat_dom"/>
</dbReference>
<comment type="subcellular location">
    <subcellularLocation>
        <location evidence="1">Nucleus</location>
    </subcellularLocation>
</comment>
<dbReference type="PANTHER" id="PTHR10459">
    <property type="entry name" value="DNA LIGASE"/>
    <property type="match status" value="1"/>
</dbReference>
<dbReference type="GO" id="GO:0006302">
    <property type="term" value="P:double-strand break repair"/>
    <property type="evidence" value="ECO:0007669"/>
    <property type="project" value="TreeGrafter"/>
</dbReference>
<keyword evidence="10" id="KW-1185">Reference proteome</keyword>
<dbReference type="PANTHER" id="PTHR10459:SF106">
    <property type="entry name" value="PROTEIN ADP-RIBOSYLTRANSFERASE PARP3"/>
    <property type="match status" value="1"/>
</dbReference>
<dbReference type="InterPro" id="IPR004102">
    <property type="entry name" value="Poly(ADP-ribose)pol_reg_dom"/>
</dbReference>
<dbReference type="EMBL" id="JAIWQS010000003">
    <property type="protein sequence ID" value="KAJ8769672.1"/>
    <property type="molecule type" value="Genomic_DNA"/>
</dbReference>
<evidence type="ECO:0000259" key="7">
    <source>
        <dbReference type="PROSITE" id="PS51059"/>
    </source>
</evidence>
<reference evidence="9 10" key="1">
    <citation type="submission" date="2021-09" db="EMBL/GenBank/DDBJ databases">
        <title>Genomic insights and catalytic innovation underlie evolution of tropane alkaloids biosynthesis.</title>
        <authorList>
            <person name="Wang Y.-J."/>
            <person name="Tian T."/>
            <person name="Huang J.-P."/>
            <person name="Huang S.-X."/>
        </authorList>
    </citation>
    <scope>NUCLEOTIDE SEQUENCE [LARGE SCALE GENOMIC DNA]</scope>
    <source>
        <strain evidence="9">KIB-2018</strain>
        <tissue evidence="9">Leaf</tissue>
    </source>
</reference>
<dbReference type="Gene3D" id="1.20.142.10">
    <property type="entry name" value="Poly(ADP-ribose) polymerase, regulatory domain"/>
    <property type="match status" value="1"/>
</dbReference>
<keyword evidence="3" id="KW-0808">Transferase</keyword>
<dbReference type="AlphaFoldDB" id="A0AAV8TRQ7"/>
<comment type="caution">
    <text evidence="9">The sequence shown here is derived from an EMBL/GenBank/DDBJ whole genome shotgun (WGS) entry which is preliminary data.</text>
</comment>
<dbReference type="Proteomes" id="UP001159364">
    <property type="component" value="Linkage Group LG03"/>
</dbReference>
<keyword evidence="5" id="KW-0520">NAD</keyword>
<dbReference type="InterPro" id="IPR036616">
    <property type="entry name" value="Poly(ADP-ribose)pol_reg_dom_sf"/>
</dbReference>
<dbReference type="InterPro" id="IPR050800">
    <property type="entry name" value="ARTD/PARP"/>
</dbReference>
<evidence type="ECO:0000256" key="6">
    <source>
        <dbReference type="ARBA" id="ARBA00023242"/>
    </source>
</evidence>
<sequence length="157" mass="17965">MVANFMKILYSQEIYRYDLTEMAMDSADLPIGMLSNLHLERSEEVLQQFLEVVKESKETGQKAVAVWSDFSQRWFTLMPSTRPFIFKDYQDLADHGAAAFETIRDINVASHLIGDMSGSTLDDPLSDRYNKLGCSVSALDEDSDDYNMIVKYLRDNL</sequence>
<dbReference type="PROSITE" id="PS51060">
    <property type="entry name" value="PARP_ALPHA_HD"/>
    <property type="match status" value="1"/>
</dbReference>
<dbReference type="GO" id="GO:0016779">
    <property type="term" value="F:nucleotidyltransferase activity"/>
    <property type="evidence" value="ECO:0007669"/>
    <property type="project" value="UniProtKB-KW"/>
</dbReference>
<dbReference type="GO" id="GO:1990404">
    <property type="term" value="F:NAD+-protein mono-ADP-ribosyltransferase activity"/>
    <property type="evidence" value="ECO:0007669"/>
    <property type="project" value="TreeGrafter"/>
</dbReference>
<dbReference type="SUPFAM" id="SSF47587">
    <property type="entry name" value="Domain of poly(ADP-ribose) polymerase"/>
    <property type="match status" value="1"/>
</dbReference>
<evidence type="ECO:0000256" key="3">
    <source>
        <dbReference type="ARBA" id="ARBA00022679"/>
    </source>
</evidence>
<organism evidence="9 10">
    <name type="scientific">Erythroxylum novogranatense</name>
    <dbReference type="NCBI Taxonomy" id="1862640"/>
    <lineage>
        <taxon>Eukaryota</taxon>
        <taxon>Viridiplantae</taxon>
        <taxon>Streptophyta</taxon>
        <taxon>Embryophyta</taxon>
        <taxon>Tracheophyta</taxon>
        <taxon>Spermatophyta</taxon>
        <taxon>Magnoliopsida</taxon>
        <taxon>eudicotyledons</taxon>
        <taxon>Gunneridae</taxon>
        <taxon>Pentapetalae</taxon>
        <taxon>rosids</taxon>
        <taxon>fabids</taxon>
        <taxon>Malpighiales</taxon>
        <taxon>Erythroxylaceae</taxon>
        <taxon>Erythroxylum</taxon>
    </lineage>
</organism>
<feature type="domain" description="PARP catalytic" evidence="7">
    <location>
        <begin position="123"/>
        <end position="157"/>
    </location>
</feature>
<evidence type="ECO:0000256" key="2">
    <source>
        <dbReference type="ARBA" id="ARBA00022676"/>
    </source>
</evidence>
<proteinExistence type="predicted"/>
<keyword evidence="6" id="KW-0539">Nucleus</keyword>
<dbReference type="GO" id="GO:0070212">
    <property type="term" value="P:protein poly-ADP-ribosylation"/>
    <property type="evidence" value="ECO:0007669"/>
    <property type="project" value="TreeGrafter"/>
</dbReference>
<dbReference type="GO" id="GO:0003950">
    <property type="term" value="F:NAD+ poly-ADP-ribosyltransferase activity"/>
    <property type="evidence" value="ECO:0007669"/>
    <property type="project" value="InterPro"/>
</dbReference>
<evidence type="ECO:0000313" key="10">
    <source>
        <dbReference type="Proteomes" id="UP001159364"/>
    </source>
</evidence>
<accession>A0AAV8TRQ7</accession>
<dbReference type="Pfam" id="PF02877">
    <property type="entry name" value="PARP_reg"/>
    <property type="match status" value="1"/>
</dbReference>
<keyword evidence="4" id="KW-0548">Nucleotidyltransferase</keyword>